<dbReference type="GO" id="GO:0043337">
    <property type="term" value="F:cardiolipin synthase (CMP-forming)"/>
    <property type="evidence" value="ECO:0007669"/>
    <property type="project" value="UniProtKB-EC"/>
</dbReference>
<keyword evidence="6" id="KW-0999">Mitochondrion inner membrane</keyword>
<name>A0A4U5NX55_STECR</name>
<sequence>MILQPWSSCAIRSLAASRVQTARILSTRSTGDDLFQRGKEAFREKKEILRDRGEQIRDSELYKRGKTAFTEGKENLKERGGQIRDKIDEAGIRQFGDKVVTVPNGLCVIRIALTPVIGALVVNGSYTPACVLFTLAGVTDSLDGYIARNVPGQKSSLGSILDPVADKLLVSCLFVTLTYAHLIPLALTSIVIFRDVALISGGFYKRYKTMARPITLRRFFDPSVSSIEVTPTLMSKVNTALQLSLVALSLASPVFDFVDHPGMTALCMATGLTTVYSGLQYIGGHAMKKI</sequence>
<dbReference type="Gene3D" id="1.20.120.1760">
    <property type="match status" value="1"/>
</dbReference>
<keyword evidence="3" id="KW-0444">Lipid biosynthesis</keyword>
<dbReference type="InterPro" id="IPR050324">
    <property type="entry name" value="CDP-alcohol_PTase-I"/>
</dbReference>
<keyword evidence="17" id="KW-1185">Reference proteome</keyword>
<evidence type="ECO:0000256" key="2">
    <source>
        <dbReference type="ARBA" id="ARBA00010441"/>
    </source>
</evidence>
<dbReference type="PANTHER" id="PTHR14269:SF60">
    <property type="entry name" value="CARDIOLIPIN SYNTHASE (CMP-FORMING)"/>
    <property type="match status" value="1"/>
</dbReference>
<dbReference type="STRING" id="34508.A0A4U5NX55"/>
<dbReference type="PANTHER" id="PTHR14269">
    <property type="entry name" value="CDP-DIACYLGLYCEROL--GLYCEROL-3-PHOSPHATE 3-PHOSPHATIDYLTRANSFERASE-RELATED"/>
    <property type="match status" value="1"/>
</dbReference>
<evidence type="ECO:0000256" key="10">
    <source>
        <dbReference type="ARBA" id="ARBA00023136"/>
    </source>
</evidence>
<gene>
    <name evidence="16" type="ORF">L596_012343</name>
</gene>
<dbReference type="GO" id="GO:0005743">
    <property type="term" value="C:mitochondrial inner membrane"/>
    <property type="evidence" value="ECO:0007669"/>
    <property type="project" value="UniProtKB-SubCell"/>
</dbReference>
<keyword evidence="10 15" id="KW-0472">Membrane</keyword>
<comment type="caution">
    <text evidence="16">The sequence shown here is derived from an EMBL/GenBank/DDBJ whole genome shotgun (WGS) entry which is preliminary data.</text>
</comment>
<evidence type="ECO:0000256" key="11">
    <source>
        <dbReference type="ARBA" id="ARBA00023209"/>
    </source>
</evidence>
<accession>A0A4U5NX55</accession>
<dbReference type="Proteomes" id="UP000298663">
    <property type="component" value="Unassembled WGS sequence"/>
</dbReference>
<evidence type="ECO:0000256" key="8">
    <source>
        <dbReference type="ARBA" id="ARBA00023098"/>
    </source>
</evidence>
<evidence type="ECO:0000256" key="7">
    <source>
        <dbReference type="ARBA" id="ARBA00022989"/>
    </source>
</evidence>
<evidence type="ECO:0000256" key="14">
    <source>
        <dbReference type="ARBA" id="ARBA00047433"/>
    </source>
</evidence>
<dbReference type="InterPro" id="IPR000462">
    <property type="entry name" value="CDP-OH_P_trans"/>
</dbReference>
<comment type="similarity">
    <text evidence="2">Belongs to the CDP-alcohol phosphatidyltransferase class-I family.</text>
</comment>
<comment type="catalytic activity">
    <reaction evidence="14">
        <text>a CDP-1,2-diacyl-sn-glycerol + a 1,2-diacyl-sn-glycero-3-phospho-(1'-sn-glycerol) = a cardiolipin + CMP + H(+)</text>
        <dbReference type="Rhea" id="RHEA:32931"/>
        <dbReference type="ChEBI" id="CHEBI:15378"/>
        <dbReference type="ChEBI" id="CHEBI:58332"/>
        <dbReference type="ChEBI" id="CHEBI:60377"/>
        <dbReference type="ChEBI" id="CHEBI:62237"/>
        <dbReference type="ChEBI" id="CHEBI:64716"/>
        <dbReference type="EC" id="2.7.8.41"/>
    </reaction>
</comment>
<evidence type="ECO:0000256" key="1">
    <source>
        <dbReference type="ARBA" id="ARBA00004448"/>
    </source>
</evidence>
<evidence type="ECO:0000256" key="13">
    <source>
        <dbReference type="ARBA" id="ARBA00039001"/>
    </source>
</evidence>
<evidence type="ECO:0000256" key="12">
    <source>
        <dbReference type="ARBA" id="ARBA00023264"/>
    </source>
</evidence>
<evidence type="ECO:0000256" key="3">
    <source>
        <dbReference type="ARBA" id="ARBA00022516"/>
    </source>
</evidence>
<dbReference type="AlphaFoldDB" id="A0A4U5NX55"/>
<keyword evidence="7 15" id="KW-1133">Transmembrane helix</keyword>
<keyword evidence="8" id="KW-0443">Lipid metabolism</keyword>
<keyword evidence="9" id="KW-0496">Mitochondrion</keyword>
<organism evidence="16 17">
    <name type="scientific">Steinernema carpocapsae</name>
    <name type="common">Entomopathogenic nematode</name>
    <dbReference type="NCBI Taxonomy" id="34508"/>
    <lineage>
        <taxon>Eukaryota</taxon>
        <taxon>Metazoa</taxon>
        <taxon>Ecdysozoa</taxon>
        <taxon>Nematoda</taxon>
        <taxon>Chromadorea</taxon>
        <taxon>Rhabditida</taxon>
        <taxon>Tylenchina</taxon>
        <taxon>Panagrolaimomorpha</taxon>
        <taxon>Strongyloidoidea</taxon>
        <taxon>Steinernematidae</taxon>
        <taxon>Steinernema</taxon>
    </lineage>
</organism>
<dbReference type="Pfam" id="PF01066">
    <property type="entry name" value="CDP-OH_P_transf"/>
    <property type="match status" value="1"/>
</dbReference>
<evidence type="ECO:0000313" key="17">
    <source>
        <dbReference type="Proteomes" id="UP000298663"/>
    </source>
</evidence>
<dbReference type="GO" id="GO:0032049">
    <property type="term" value="P:cardiolipin biosynthetic process"/>
    <property type="evidence" value="ECO:0007669"/>
    <property type="project" value="TreeGrafter"/>
</dbReference>
<evidence type="ECO:0000256" key="15">
    <source>
        <dbReference type="SAM" id="Phobius"/>
    </source>
</evidence>
<evidence type="ECO:0000256" key="9">
    <source>
        <dbReference type="ARBA" id="ARBA00023128"/>
    </source>
</evidence>
<dbReference type="OrthoDB" id="10020554at2759"/>
<comment type="subcellular location">
    <subcellularLocation>
        <location evidence="1">Mitochondrion inner membrane</location>
        <topology evidence="1">Multi-pass membrane protein</topology>
    </subcellularLocation>
</comment>
<keyword evidence="11" id="KW-0594">Phospholipid biosynthesis</keyword>
<evidence type="ECO:0000256" key="4">
    <source>
        <dbReference type="ARBA" id="ARBA00022679"/>
    </source>
</evidence>
<evidence type="ECO:0000256" key="5">
    <source>
        <dbReference type="ARBA" id="ARBA00022692"/>
    </source>
</evidence>
<keyword evidence="5 15" id="KW-0812">Transmembrane</keyword>
<dbReference type="InterPro" id="IPR043130">
    <property type="entry name" value="CDP-OH_PTrfase_TM_dom"/>
</dbReference>
<proteinExistence type="inferred from homology"/>
<feature type="transmembrane region" description="Helical" evidence="15">
    <location>
        <begin position="182"/>
        <end position="204"/>
    </location>
</feature>
<dbReference type="EC" id="2.7.8.41" evidence="13"/>
<reference evidence="16 17" key="1">
    <citation type="journal article" date="2015" name="Genome Biol.">
        <title>Comparative genomics of Steinernema reveals deeply conserved gene regulatory networks.</title>
        <authorList>
            <person name="Dillman A.R."/>
            <person name="Macchietto M."/>
            <person name="Porter C.F."/>
            <person name="Rogers A."/>
            <person name="Williams B."/>
            <person name="Antoshechkin I."/>
            <person name="Lee M.M."/>
            <person name="Goodwin Z."/>
            <person name="Lu X."/>
            <person name="Lewis E.E."/>
            <person name="Goodrich-Blair H."/>
            <person name="Stock S.P."/>
            <person name="Adams B.J."/>
            <person name="Sternberg P.W."/>
            <person name="Mortazavi A."/>
        </authorList>
    </citation>
    <scope>NUCLEOTIDE SEQUENCE [LARGE SCALE GENOMIC DNA]</scope>
    <source>
        <strain evidence="16 17">ALL</strain>
    </source>
</reference>
<dbReference type="EMBL" id="AZBU02000003">
    <property type="protein sequence ID" value="TKR88042.1"/>
    <property type="molecule type" value="Genomic_DNA"/>
</dbReference>
<evidence type="ECO:0000313" key="16">
    <source>
        <dbReference type="EMBL" id="TKR88042.1"/>
    </source>
</evidence>
<keyword evidence="4" id="KW-0808">Transferase</keyword>
<protein>
    <recommendedName>
        <fullName evidence="13">cardiolipin synthase (CMP-forming)</fullName>
        <ecNumber evidence="13">2.7.8.41</ecNumber>
    </recommendedName>
</protein>
<reference evidence="16 17" key="2">
    <citation type="journal article" date="2019" name="G3 (Bethesda)">
        <title>Hybrid Assembly of the Genome of the Entomopathogenic Nematode Steinernema carpocapsae Identifies the X-Chromosome.</title>
        <authorList>
            <person name="Serra L."/>
            <person name="Macchietto M."/>
            <person name="Macias-Munoz A."/>
            <person name="McGill C.J."/>
            <person name="Rodriguez I.M."/>
            <person name="Rodriguez B."/>
            <person name="Murad R."/>
            <person name="Mortazavi A."/>
        </authorList>
    </citation>
    <scope>NUCLEOTIDE SEQUENCE [LARGE SCALE GENOMIC DNA]</scope>
    <source>
        <strain evidence="16 17">ALL</strain>
    </source>
</reference>
<dbReference type="FunFam" id="1.20.120.1760:FF:000005">
    <property type="entry name" value="Cardiolipin synthase 1"/>
    <property type="match status" value="1"/>
</dbReference>
<keyword evidence="12" id="KW-1208">Phospholipid metabolism</keyword>
<evidence type="ECO:0000256" key="6">
    <source>
        <dbReference type="ARBA" id="ARBA00022792"/>
    </source>
</evidence>